<evidence type="ECO:0000256" key="7">
    <source>
        <dbReference type="SAM" id="Phobius"/>
    </source>
</evidence>
<feature type="region of interest" description="Disordered" evidence="6">
    <location>
        <begin position="322"/>
        <end position="345"/>
    </location>
</feature>
<dbReference type="InterPro" id="IPR011701">
    <property type="entry name" value="MFS"/>
</dbReference>
<dbReference type="GeneID" id="18909215"/>
<sequence>MADDAAAPATLQRHSTDLQGVGYAIDDLKGKTAIEAKTVLINRALEQTGMGRYQWCIFFLCGFGYALDLMWAQAFSLVTPRIQQELGVPDEQYGDIFSVFSAGLTVGAFTWGILVDIIGRRWAFNLTVGIVAVFGMILGALDSWSSICAIVFFVGFGLGGNIPIDATIVLEFLPNDRRYLLAALSVFQPIGVIITSLISWSLVPTFACSTALPACSALPPATPVSAGTCCTRSSNAGWRYALYTLGALSVAAFFARFFLFTFYESPKFLVGKGRDAEACEVVRCIARVNGRELGAATLGVAELEAVDARFVQAARRASRLGKGVSEGEDGARAEEGEEEEGKERRVKVPAMGGHLKELFSSGYMVRLTLLTWVCYAADYWGFVIAGNFLPKFLAERGAAQDLSTAEVYRNYIVIAVVGVPGVLLGTALIEVPRIGRRWAMVGSSALMGASLFLYATITTPAASVGFNAMEYFFQSTFNAVLYGWTPEAFPAAVRGSACGLASFWGRLSSIVAPLVAARLASGSGSGGGGGGGGGGGSAGVLYLAGGGVFVSTICALFLPETKGGEVL</sequence>
<reference evidence="9 10" key="1">
    <citation type="journal article" date="2012" name="BMC Genomics">
        <title>Comparative genomics of the white-rot fungi, Phanerochaete carnosa and P. chrysosporium, to elucidate the genetic basis of the distinct wood types they colonize.</title>
        <authorList>
            <person name="Suzuki H."/>
            <person name="MacDonald J."/>
            <person name="Syed K."/>
            <person name="Salamov A."/>
            <person name="Hori C."/>
            <person name="Aerts A."/>
            <person name="Henrissat B."/>
            <person name="Wiebenga A."/>
            <person name="vanKuyk P.A."/>
            <person name="Barry K."/>
            <person name="Lindquist E."/>
            <person name="LaButti K."/>
            <person name="Lapidus A."/>
            <person name="Lucas S."/>
            <person name="Coutinho P."/>
            <person name="Gong Y."/>
            <person name="Samejima M."/>
            <person name="Mahadevan R."/>
            <person name="Abou-Zaid M."/>
            <person name="de Vries R.P."/>
            <person name="Igarashi K."/>
            <person name="Yadav J.S."/>
            <person name="Grigoriev I.V."/>
            <person name="Master E.R."/>
        </authorList>
    </citation>
    <scope>NUCLEOTIDE SEQUENCE [LARGE SCALE GENOMIC DNA]</scope>
    <source>
        <strain evidence="9 10">HHB-10118-sp</strain>
    </source>
</reference>
<dbReference type="InterPro" id="IPR036259">
    <property type="entry name" value="MFS_trans_sf"/>
</dbReference>
<dbReference type="RefSeq" id="XP_007396509.1">
    <property type="nucleotide sequence ID" value="XM_007396447.1"/>
</dbReference>
<feature type="transmembrane region" description="Helical" evidence="7">
    <location>
        <begin position="96"/>
        <end position="115"/>
    </location>
</feature>
<feature type="transmembrane region" description="Helical" evidence="7">
    <location>
        <begin position="438"/>
        <end position="457"/>
    </location>
</feature>
<keyword evidence="2" id="KW-0813">Transport</keyword>
<feature type="transmembrane region" description="Helical" evidence="7">
    <location>
        <begin position="240"/>
        <end position="263"/>
    </location>
</feature>
<dbReference type="SUPFAM" id="SSF103473">
    <property type="entry name" value="MFS general substrate transporter"/>
    <property type="match status" value="1"/>
</dbReference>
<keyword evidence="5 7" id="KW-0472">Membrane</keyword>
<dbReference type="InParanoid" id="K5VXB3"/>
<proteinExistence type="predicted"/>
<dbReference type="Proteomes" id="UP000008370">
    <property type="component" value="Unassembled WGS sequence"/>
</dbReference>
<keyword evidence="4 7" id="KW-1133">Transmembrane helix</keyword>
<dbReference type="GO" id="GO:0022857">
    <property type="term" value="F:transmembrane transporter activity"/>
    <property type="evidence" value="ECO:0007669"/>
    <property type="project" value="InterPro"/>
</dbReference>
<feature type="transmembrane region" description="Helical" evidence="7">
    <location>
        <begin position="122"/>
        <end position="141"/>
    </location>
</feature>
<feature type="transmembrane region" description="Helical" evidence="7">
    <location>
        <begin position="180"/>
        <end position="203"/>
    </location>
</feature>
<dbReference type="GO" id="GO:0016020">
    <property type="term" value="C:membrane"/>
    <property type="evidence" value="ECO:0007669"/>
    <property type="project" value="UniProtKB-SubCell"/>
</dbReference>
<evidence type="ECO:0000256" key="2">
    <source>
        <dbReference type="ARBA" id="ARBA00022448"/>
    </source>
</evidence>
<dbReference type="OrthoDB" id="3936150at2759"/>
<dbReference type="AlphaFoldDB" id="K5VXB3"/>
<evidence type="ECO:0000256" key="1">
    <source>
        <dbReference type="ARBA" id="ARBA00004141"/>
    </source>
</evidence>
<evidence type="ECO:0000313" key="9">
    <source>
        <dbReference type="EMBL" id="EKM56218.1"/>
    </source>
</evidence>
<dbReference type="Gene3D" id="1.20.1250.20">
    <property type="entry name" value="MFS general substrate transporter like domains"/>
    <property type="match status" value="1"/>
</dbReference>
<name>K5VXB3_PHACS</name>
<gene>
    <name evidence="9" type="ORF">PHACADRAFT_162242</name>
</gene>
<evidence type="ECO:0000256" key="3">
    <source>
        <dbReference type="ARBA" id="ARBA00022692"/>
    </source>
</evidence>
<feature type="transmembrane region" description="Helical" evidence="7">
    <location>
        <begin position="147"/>
        <end position="173"/>
    </location>
</feature>
<feature type="domain" description="Major facilitator superfamily (MFS) profile" evidence="8">
    <location>
        <begin position="57"/>
        <end position="563"/>
    </location>
</feature>
<feature type="transmembrane region" description="Helical" evidence="7">
    <location>
        <begin position="55"/>
        <end position="76"/>
    </location>
</feature>
<dbReference type="PANTHER" id="PTHR23511:SF3">
    <property type="entry name" value="MAJOR FACILITATOR SUPERFAMILY (MFS) PROFILE DOMAIN-CONTAINING PROTEIN"/>
    <property type="match status" value="1"/>
</dbReference>
<keyword evidence="10" id="KW-1185">Reference proteome</keyword>
<evidence type="ECO:0000256" key="4">
    <source>
        <dbReference type="ARBA" id="ARBA00022989"/>
    </source>
</evidence>
<dbReference type="KEGG" id="pco:PHACADRAFT_162242"/>
<protein>
    <recommendedName>
        <fullName evidence="8">Major facilitator superfamily (MFS) profile domain-containing protein</fullName>
    </recommendedName>
</protein>
<dbReference type="CDD" id="cd17316">
    <property type="entry name" value="MFS_SV2_like"/>
    <property type="match status" value="1"/>
</dbReference>
<dbReference type="InterPro" id="IPR020846">
    <property type="entry name" value="MFS_dom"/>
</dbReference>
<dbReference type="EMBL" id="JH930472">
    <property type="protein sequence ID" value="EKM56218.1"/>
    <property type="molecule type" value="Genomic_DNA"/>
</dbReference>
<organism evidence="9 10">
    <name type="scientific">Phanerochaete carnosa (strain HHB-10118-sp)</name>
    <name type="common">White-rot fungus</name>
    <name type="synonym">Peniophora carnosa</name>
    <dbReference type="NCBI Taxonomy" id="650164"/>
    <lineage>
        <taxon>Eukaryota</taxon>
        <taxon>Fungi</taxon>
        <taxon>Dikarya</taxon>
        <taxon>Basidiomycota</taxon>
        <taxon>Agaricomycotina</taxon>
        <taxon>Agaricomycetes</taxon>
        <taxon>Polyporales</taxon>
        <taxon>Phanerochaetaceae</taxon>
        <taxon>Phanerochaete</taxon>
    </lineage>
</organism>
<dbReference type="PROSITE" id="PS50850">
    <property type="entry name" value="MFS"/>
    <property type="match status" value="1"/>
</dbReference>
<evidence type="ECO:0000256" key="5">
    <source>
        <dbReference type="ARBA" id="ARBA00023136"/>
    </source>
</evidence>
<accession>K5VXB3</accession>
<feature type="transmembrane region" description="Helical" evidence="7">
    <location>
        <begin position="369"/>
        <end position="390"/>
    </location>
</feature>
<evidence type="ECO:0000256" key="6">
    <source>
        <dbReference type="SAM" id="MobiDB-lite"/>
    </source>
</evidence>
<feature type="transmembrane region" description="Helical" evidence="7">
    <location>
        <begin position="540"/>
        <end position="558"/>
    </location>
</feature>
<dbReference type="Pfam" id="PF07690">
    <property type="entry name" value="MFS_1"/>
    <property type="match status" value="1"/>
</dbReference>
<dbReference type="HOGENOM" id="CLU_001265_52_1_1"/>
<dbReference type="PANTHER" id="PTHR23511">
    <property type="entry name" value="SYNAPTIC VESICLE GLYCOPROTEIN 2"/>
    <property type="match status" value="1"/>
</dbReference>
<evidence type="ECO:0000259" key="8">
    <source>
        <dbReference type="PROSITE" id="PS50850"/>
    </source>
</evidence>
<comment type="subcellular location">
    <subcellularLocation>
        <location evidence="1">Membrane</location>
        <topology evidence="1">Multi-pass membrane protein</topology>
    </subcellularLocation>
</comment>
<keyword evidence="3 7" id="KW-0812">Transmembrane</keyword>
<feature type="transmembrane region" description="Helical" evidence="7">
    <location>
        <begin position="410"/>
        <end position="431"/>
    </location>
</feature>
<evidence type="ECO:0000313" key="10">
    <source>
        <dbReference type="Proteomes" id="UP000008370"/>
    </source>
</evidence>